<evidence type="ECO:0000256" key="1">
    <source>
        <dbReference type="SAM" id="MobiDB-lite"/>
    </source>
</evidence>
<dbReference type="AlphaFoldDB" id="A0A1M5ZBC2"/>
<dbReference type="RefSeq" id="WP_073106961.1">
    <property type="nucleotide sequence ID" value="NZ_FQXE01000013.1"/>
</dbReference>
<keyword evidence="2" id="KW-1133">Transmembrane helix</keyword>
<evidence type="ECO:0000313" key="3">
    <source>
        <dbReference type="EMBL" id="SHI21527.1"/>
    </source>
</evidence>
<evidence type="ECO:0000313" key="4">
    <source>
        <dbReference type="Proteomes" id="UP000184226"/>
    </source>
</evidence>
<dbReference type="EMBL" id="FQXE01000013">
    <property type="protein sequence ID" value="SHI21527.1"/>
    <property type="molecule type" value="Genomic_DNA"/>
</dbReference>
<organism evidence="3 4">
    <name type="scientific">Pollutimonas bauzanensis</name>
    <dbReference type="NCBI Taxonomy" id="658167"/>
    <lineage>
        <taxon>Bacteria</taxon>
        <taxon>Pseudomonadati</taxon>
        <taxon>Pseudomonadota</taxon>
        <taxon>Betaproteobacteria</taxon>
        <taxon>Burkholderiales</taxon>
        <taxon>Alcaligenaceae</taxon>
        <taxon>Pollutimonas</taxon>
    </lineage>
</organism>
<reference evidence="3 4" key="1">
    <citation type="submission" date="2016-11" db="EMBL/GenBank/DDBJ databases">
        <authorList>
            <person name="Jaros S."/>
            <person name="Januszkiewicz K."/>
            <person name="Wedrychowicz H."/>
        </authorList>
    </citation>
    <scope>NUCLEOTIDE SEQUENCE [LARGE SCALE GENOMIC DNA]</scope>
    <source>
        <strain evidence="3 4">CGMCC 1.10190</strain>
    </source>
</reference>
<keyword evidence="2" id="KW-0472">Membrane</keyword>
<feature type="transmembrane region" description="Helical" evidence="2">
    <location>
        <begin position="68"/>
        <end position="89"/>
    </location>
</feature>
<dbReference type="OrthoDB" id="8688608at2"/>
<proteinExistence type="predicted"/>
<feature type="compositionally biased region" description="Low complexity" evidence="1">
    <location>
        <begin position="116"/>
        <end position="125"/>
    </location>
</feature>
<name>A0A1M5ZBC2_9BURK</name>
<dbReference type="Proteomes" id="UP000184226">
    <property type="component" value="Unassembled WGS sequence"/>
</dbReference>
<sequence>MNIQSLHLVVDLNGDGRYSLWELWEAVKLVYRLPGNLMVEGLGHIPYLSTALHIQATPATGYASFDGLIAVTLALIFWVVVVFSALTLCSPSAYEPDDAPGGAADASRNPQYHETAPAADDAAPARTHRGAASAQARMHLPVSRSVYTVPGKKPKRRHWHHLVNSLMGHAK</sequence>
<accession>A0A1M5ZBC2</accession>
<gene>
    <name evidence="3" type="ORF">SAMN04488135_113126</name>
</gene>
<keyword evidence="4" id="KW-1185">Reference proteome</keyword>
<evidence type="ECO:0000256" key="2">
    <source>
        <dbReference type="SAM" id="Phobius"/>
    </source>
</evidence>
<protein>
    <submittedName>
        <fullName evidence="3">Uncharacterized protein</fullName>
    </submittedName>
</protein>
<feature type="region of interest" description="Disordered" evidence="1">
    <location>
        <begin position="97"/>
        <end position="136"/>
    </location>
</feature>
<keyword evidence="2" id="KW-0812">Transmembrane</keyword>